<evidence type="ECO:0000313" key="16">
    <source>
        <dbReference type="EMBL" id="MBV6341590.1"/>
    </source>
</evidence>
<evidence type="ECO:0000256" key="11">
    <source>
        <dbReference type="SAM" id="Coils"/>
    </source>
</evidence>
<reference evidence="16 17" key="1">
    <citation type="journal article" date="2020" name="J Geophys Res Biogeosci">
        <title>Magnetotaxis as an Adaptation to Enable Bacterial Shuttling of Microbial Sulfur and Sulfur Cycling Across Aquatic Oxic#Anoxic Interfaces.</title>
        <authorList>
            <person name="Li J."/>
            <person name="Liu P."/>
            <person name="Wang J."/>
            <person name="Roberts A.P."/>
            <person name="Pan Y."/>
        </authorList>
    </citation>
    <scope>NUCLEOTIDE SEQUENCE [LARGE SCALE GENOMIC DNA]</scope>
    <source>
        <strain evidence="16 17">MYR-1_YQ</strain>
    </source>
</reference>
<evidence type="ECO:0000256" key="4">
    <source>
        <dbReference type="ARBA" id="ARBA00022500"/>
    </source>
</evidence>
<comment type="caution">
    <text evidence="16">The sequence shown here is derived from an EMBL/GenBank/DDBJ whole genome shotgun (WGS) entry which is preliminary data.</text>
</comment>
<feature type="transmembrane region" description="Helical" evidence="13">
    <location>
        <begin position="191"/>
        <end position="211"/>
    </location>
</feature>
<feature type="region of interest" description="Disordered" evidence="12">
    <location>
        <begin position="274"/>
        <end position="310"/>
    </location>
</feature>
<evidence type="ECO:0000313" key="17">
    <source>
        <dbReference type="Proteomes" id="UP001196980"/>
    </source>
</evidence>
<keyword evidence="7 13" id="KW-0472">Membrane</keyword>
<proteinExistence type="inferred from homology"/>
<evidence type="ECO:0000256" key="6">
    <source>
        <dbReference type="ARBA" id="ARBA00022989"/>
    </source>
</evidence>
<dbReference type="Pfam" id="PF00672">
    <property type="entry name" value="HAMP"/>
    <property type="match status" value="1"/>
</dbReference>
<keyword evidence="3" id="KW-0488">Methylation</keyword>
<dbReference type="InterPro" id="IPR051310">
    <property type="entry name" value="MCP_chemotaxis"/>
</dbReference>
<evidence type="ECO:0000256" key="7">
    <source>
        <dbReference type="ARBA" id="ARBA00023136"/>
    </source>
</evidence>
<evidence type="ECO:0000256" key="1">
    <source>
        <dbReference type="ARBA" id="ARBA00004651"/>
    </source>
</evidence>
<feature type="compositionally biased region" description="Polar residues" evidence="12">
    <location>
        <begin position="274"/>
        <end position="295"/>
    </location>
</feature>
<gene>
    <name evidence="16" type="ORF">HWQ67_08325</name>
</gene>
<dbReference type="CDD" id="cd19411">
    <property type="entry name" value="MCP2201-like_sensor"/>
    <property type="match status" value="1"/>
</dbReference>
<dbReference type="CDD" id="cd11386">
    <property type="entry name" value="MCP_signal"/>
    <property type="match status" value="1"/>
</dbReference>
<dbReference type="InterPro" id="IPR003122">
    <property type="entry name" value="Tar_rcpt_lig-bd"/>
</dbReference>
<evidence type="ECO:0000259" key="15">
    <source>
        <dbReference type="PROSITE" id="PS50885"/>
    </source>
</evidence>
<evidence type="ECO:0000256" key="10">
    <source>
        <dbReference type="PROSITE-ProRule" id="PRU00284"/>
    </source>
</evidence>
<comment type="subcellular location">
    <subcellularLocation>
        <location evidence="1">Cell membrane</location>
        <topology evidence="1">Multi-pass membrane protein</topology>
    </subcellularLocation>
</comment>
<feature type="domain" description="Methyl-accepting transducer" evidence="14">
    <location>
        <begin position="269"/>
        <end position="484"/>
    </location>
</feature>
<keyword evidence="11" id="KW-0175">Coiled coil</keyword>
<dbReference type="RefSeq" id="WP_218252223.1">
    <property type="nucleotide sequence ID" value="NZ_JABXWD010000125.1"/>
</dbReference>
<dbReference type="SMART" id="SM00283">
    <property type="entry name" value="MA"/>
    <property type="match status" value="1"/>
</dbReference>
<dbReference type="CDD" id="cd06225">
    <property type="entry name" value="HAMP"/>
    <property type="match status" value="1"/>
</dbReference>
<keyword evidence="4" id="KW-0145">Chemotaxis</keyword>
<keyword evidence="8 10" id="KW-0807">Transducer</keyword>
<dbReference type="PANTHER" id="PTHR43531:SF11">
    <property type="entry name" value="METHYL-ACCEPTING CHEMOTAXIS PROTEIN 3"/>
    <property type="match status" value="1"/>
</dbReference>
<dbReference type="PROSITE" id="PS50111">
    <property type="entry name" value="CHEMOTAXIS_TRANSDUC_2"/>
    <property type="match status" value="1"/>
</dbReference>
<protein>
    <submittedName>
        <fullName evidence="16">MCP four helix bundle domain-containing protein</fullName>
    </submittedName>
</protein>
<sequence length="565" mass="60973">MFKNLKIGVRLYMLVAFMAVLVIGIGLLGIHEIKSANEVIKSVYNDRLIPLGQIADIGRLNLRNRVEILAALQDPKPETINKRMAQMEDNISKIGDIWKAYMATSLTPEEKTLADKFTADRAKLRDEGFKPVMEALRAGKIEEAAKLNEDRVRPMAAPVAAGVDALKQLQVDEADKLYKQSLKEYEDSRNMAIAAIVIGLILAIIVAFWIINSIVKPLNEGVDIATSLAEGDLTVRIDTSSKDETGQLLAAMKNMVERLKEVVSNVQNAADQVASGSNELSSSAQQISEGATEQAASIEETSSSMEEMSANIRQNSDNAAQTDKIAVKSAQDAKVTGQSVSEAVSAMREIASKINIIEEIARQTNLLALNAAIEAARAGEHGKGFAVVASEVRKLAERSQKAAGEITELSGTSVQVAENAGDMLLKLVPDIQRTAELIQEISAASNEQNAGAEQINKALQQLDNVIQQNASAAEELASTSEELSAQAGMLQEAISFFKIGDSGKRRSTAAAKPAAKKAQITHMPAHPPAPRTEKHKAAPTPAPRQEARTNLNLAEKHSDDEFEHY</sequence>
<keyword evidence="5 13" id="KW-0812">Transmembrane</keyword>
<evidence type="ECO:0000259" key="14">
    <source>
        <dbReference type="PROSITE" id="PS50111"/>
    </source>
</evidence>
<name>A0ABS6RZ20_9BACT</name>
<evidence type="ECO:0000256" key="12">
    <source>
        <dbReference type="SAM" id="MobiDB-lite"/>
    </source>
</evidence>
<dbReference type="Pfam" id="PF00015">
    <property type="entry name" value="MCPsignal"/>
    <property type="match status" value="1"/>
</dbReference>
<keyword evidence="2" id="KW-1003">Cell membrane</keyword>
<feature type="domain" description="HAMP" evidence="15">
    <location>
        <begin position="212"/>
        <end position="264"/>
    </location>
</feature>
<dbReference type="PROSITE" id="PS50885">
    <property type="entry name" value="HAMP"/>
    <property type="match status" value="1"/>
</dbReference>
<evidence type="ECO:0000256" key="13">
    <source>
        <dbReference type="SAM" id="Phobius"/>
    </source>
</evidence>
<feature type="region of interest" description="Disordered" evidence="12">
    <location>
        <begin position="505"/>
        <end position="565"/>
    </location>
</feature>
<evidence type="ECO:0000256" key="8">
    <source>
        <dbReference type="ARBA" id="ARBA00023224"/>
    </source>
</evidence>
<keyword evidence="17" id="KW-1185">Reference proteome</keyword>
<evidence type="ECO:0000256" key="9">
    <source>
        <dbReference type="ARBA" id="ARBA00029447"/>
    </source>
</evidence>
<dbReference type="Pfam" id="PF02203">
    <property type="entry name" value="TarH"/>
    <property type="match status" value="1"/>
</dbReference>
<dbReference type="SMART" id="SM00304">
    <property type="entry name" value="HAMP"/>
    <property type="match status" value="1"/>
</dbReference>
<dbReference type="PANTHER" id="PTHR43531">
    <property type="entry name" value="PROTEIN ICFG"/>
    <property type="match status" value="1"/>
</dbReference>
<evidence type="ECO:0000256" key="3">
    <source>
        <dbReference type="ARBA" id="ARBA00022481"/>
    </source>
</evidence>
<evidence type="ECO:0000256" key="5">
    <source>
        <dbReference type="ARBA" id="ARBA00022692"/>
    </source>
</evidence>
<dbReference type="Proteomes" id="UP001196980">
    <property type="component" value="Unassembled WGS sequence"/>
</dbReference>
<organism evidence="16 17">
    <name type="scientific">Candidatus Magnetobacterium casense</name>
    <dbReference type="NCBI Taxonomy" id="1455061"/>
    <lineage>
        <taxon>Bacteria</taxon>
        <taxon>Pseudomonadati</taxon>
        <taxon>Nitrospirota</taxon>
        <taxon>Thermodesulfovibrionia</taxon>
        <taxon>Thermodesulfovibrionales</taxon>
        <taxon>Candidatus Magnetobacteriaceae</taxon>
        <taxon>Candidatus Magnetobacterium</taxon>
    </lineage>
</organism>
<feature type="coiled-coil region" evidence="11">
    <location>
        <begin position="455"/>
        <end position="482"/>
    </location>
</feature>
<feature type="compositionally biased region" description="Low complexity" evidence="12">
    <location>
        <begin position="299"/>
        <end position="309"/>
    </location>
</feature>
<dbReference type="InterPro" id="IPR047347">
    <property type="entry name" value="YvaQ-like_sensor"/>
</dbReference>
<accession>A0ABS6RZ20</accession>
<comment type="similarity">
    <text evidence="9">Belongs to the methyl-accepting chemotaxis (MCP) protein family.</text>
</comment>
<dbReference type="InterPro" id="IPR003660">
    <property type="entry name" value="HAMP_dom"/>
</dbReference>
<feature type="compositionally biased region" description="Basic and acidic residues" evidence="12">
    <location>
        <begin position="554"/>
        <end position="565"/>
    </location>
</feature>
<feature type="transmembrane region" description="Helical" evidence="13">
    <location>
        <begin position="12"/>
        <end position="30"/>
    </location>
</feature>
<feature type="compositionally biased region" description="Low complexity" evidence="12">
    <location>
        <begin position="509"/>
        <end position="518"/>
    </location>
</feature>
<evidence type="ECO:0000256" key="2">
    <source>
        <dbReference type="ARBA" id="ARBA00022475"/>
    </source>
</evidence>
<keyword evidence="6 13" id="KW-1133">Transmembrane helix</keyword>
<dbReference type="EMBL" id="JABXWD010000125">
    <property type="protein sequence ID" value="MBV6341590.1"/>
    <property type="molecule type" value="Genomic_DNA"/>
</dbReference>
<dbReference type="InterPro" id="IPR004089">
    <property type="entry name" value="MCPsignal_dom"/>
</dbReference>